<dbReference type="Pfam" id="PF00672">
    <property type="entry name" value="HAMP"/>
    <property type="match status" value="1"/>
</dbReference>
<feature type="transmembrane region" description="Helical" evidence="9">
    <location>
        <begin position="21"/>
        <end position="40"/>
    </location>
</feature>
<comment type="subcellular location">
    <subcellularLocation>
        <location evidence="1">Cell membrane</location>
        <topology evidence="1">Multi-pass membrane protein</topology>
    </subcellularLocation>
</comment>
<protein>
    <submittedName>
        <fullName evidence="11">Sensor histidine kinase</fullName>
        <ecNumber evidence="11">2.7.13.3</ecNumber>
    </submittedName>
</protein>
<dbReference type="InterPro" id="IPR036890">
    <property type="entry name" value="HATPase_C_sf"/>
</dbReference>
<proteinExistence type="predicted"/>
<evidence type="ECO:0000313" key="12">
    <source>
        <dbReference type="Proteomes" id="UP001493487"/>
    </source>
</evidence>
<keyword evidence="4 11" id="KW-0808">Transferase</keyword>
<dbReference type="InterPro" id="IPR003594">
    <property type="entry name" value="HATPase_dom"/>
</dbReference>
<evidence type="ECO:0000256" key="9">
    <source>
        <dbReference type="SAM" id="Phobius"/>
    </source>
</evidence>
<dbReference type="Pfam" id="PF06580">
    <property type="entry name" value="His_kinase"/>
    <property type="match status" value="1"/>
</dbReference>
<dbReference type="EC" id="2.7.13.3" evidence="11"/>
<evidence type="ECO:0000256" key="6">
    <source>
        <dbReference type="ARBA" id="ARBA00022777"/>
    </source>
</evidence>
<dbReference type="GO" id="GO:0004673">
    <property type="term" value="F:protein histidine kinase activity"/>
    <property type="evidence" value="ECO:0007669"/>
    <property type="project" value="UniProtKB-EC"/>
</dbReference>
<dbReference type="SMART" id="SM00304">
    <property type="entry name" value="HAMP"/>
    <property type="match status" value="1"/>
</dbReference>
<dbReference type="EMBL" id="JASKHM010000010">
    <property type="protein sequence ID" value="MEQ4484258.1"/>
    <property type="molecule type" value="Genomic_DNA"/>
</dbReference>
<keyword evidence="12" id="KW-1185">Reference proteome</keyword>
<dbReference type="PANTHER" id="PTHR34220">
    <property type="entry name" value="SENSOR HISTIDINE KINASE YPDA"/>
    <property type="match status" value="1"/>
</dbReference>
<dbReference type="Gene3D" id="3.30.565.10">
    <property type="entry name" value="Histidine kinase-like ATPase, C-terminal domain"/>
    <property type="match status" value="1"/>
</dbReference>
<dbReference type="PROSITE" id="PS50885">
    <property type="entry name" value="HAMP"/>
    <property type="match status" value="1"/>
</dbReference>
<dbReference type="Gene3D" id="1.10.8.500">
    <property type="entry name" value="HAMP domain in histidine kinase"/>
    <property type="match status" value="1"/>
</dbReference>
<dbReference type="PANTHER" id="PTHR34220:SF7">
    <property type="entry name" value="SENSOR HISTIDINE KINASE YPDA"/>
    <property type="match status" value="1"/>
</dbReference>
<evidence type="ECO:0000256" key="8">
    <source>
        <dbReference type="ARBA" id="ARBA00023136"/>
    </source>
</evidence>
<dbReference type="InterPro" id="IPR003660">
    <property type="entry name" value="HAMP_dom"/>
</dbReference>
<dbReference type="RefSeq" id="WP_232186640.1">
    <property type="nucleotide sequence ID" value="NZ_JAIOAP010000009.1"/>
</dbReference>
<dbReference type="CDD" id="cd06225">
    <property type="entry name" value="HAMP"/>
    <property type="match status" value="1"/>
</dbReference>
<evidence type="ECO:0000256" key="7">
    <source>
        <dbReference type="ARBA" id="ARBA00022989"/>
    </source>
</evidence>
<keyword evidence="6 11" id="KW-0418">Kinase</keyword>
<name>A0ABV1KVW2_9BACL</name>
<dbReference type="SUPFAM" id="SSF55874">
    <property type="entry name" value="ATPase domain of HSP90 chaperone/DNA topoisomerase II/histidine kinase"/>
    <property type="match status" value="1"/>
</dbReference>
<dbReference type="InterPro" id="IPR010559">
    <property type="entry name" value="Sig_transdc_His_kin_internal"/>
</dbReference>
<dbReference type="Pfam" id="PF02743">
    <property type="entry name" value="dCache_1"/>
    <property type="match status" value="1"/>
</dbReference>
<organism evidence="11 12">
    <name type="scientific">Cohnella silvisoli</name>
    <dbReference type="NCBI Taxonomy" id="2873699"/>
    <lineage>
        <taxon>Bacteria</taxon>
        <taxon>Bacillati</taxon>
        <taxon>Bacillota</taxon>
        <taxon>Bacilli</taxon>
        <taxon>Bacillales</taxon>
        <taxon>Paenibacillaceae</taxon>
        <taxon>Cohnella</taxon>
    </lineage>
</organism>
<feature type="transmembrane region" description="Helical" evidence="9">
    <location>
        <begin position="302"/>
        <end position="326"/>
    </location>
</feature>
<evidence type="ECO:0000256" key="4">
    <source>
        <dbReference type="ARBA" id="ARBA00022679"/>
    </source>
</evidence>
<dbReference type="Proteomes" id="UP001493487">
    <property type="component" value="Unassembled WGS sequence"/>
</dbReference>
<dbReference type="SUPFAM" id="SSF158472">
    <property type="entry name" value="HAMP domain-like"/>
    <property type="match status" value="1"/>
</dbReference>
<evidence type="ECO:0000256" key="2">
    <source>
        <dbReference type="ARBA" id="ARBA00022475"/>
    </source>
</evidence>
<keyword evidence="5 9" id="KW-0812">Transmembrane</keyword>
<accession>A0ABV1KVW2</accession>
<keyword evidence="8 9" id="KW-0472">Membrane</keyword>
<keyword evidence="3" id="KW-0597">Phosphoprotein</keyword>
<reference evidence="11 12" key="1">
    <citation type="journal article" date="2023" name="Genome Announc.">
        <title>Pan-Genome Analyses of the Genus Cohnella and Proposal of the Novel Species Cohnella silvisoli sp. nov., Isolated from Forest Soil.</title>
        <authorList>
            <person name="Wang C."/>
            <person name="Mao L."/>
            <person name="Bao G."/>
            <person name="Zhu H."/>
        </authorList>
    </citation>
    <scope>NUCLEOTIDE SEQUENCE [LARGE SCALE GENOMIC DNA]</scope>
    <source>
        <strain evidence="11 12">NL03-T5-1</strain>
    </source>
</reference>
<evidence type="ECO:0000259" key="10">
    <source>
        <dbReference type="PROSITE" id="PS50885"/>
    </source>
</evidence>
<dbReference type="InterPro" id="IPR033479">
    <property type="entry name" value="dCache_1"/>
</dbReference>
<evidence type="ECO:0000313" key="11">
    <source>
        <dbReference type="EMBL" id="MEQ4484258.1"/>
    </source>
</evidence>
<comment type="caution">
    <text evidence="11">The sequence shown here is derived from an EMBL/GenBank/DDBJ whole genome shotgun (WGS) entry which is preliminary data.</text>
</comment>
<gene>
    <name evidence="11" type="ORF">QJS35_17815</name>
</gene>
<dbReference type="Gene3D" id="3.30.450.20">
    <property type="entry name" value="PAS domain"/>
    <property type="match status" value="1"/>
</dbReference>
<keyword evidence="7 9" id="KW-1133">Transmembrane helix</keyword>
<dbReference type="Pfam" id="PF02518">
    <property type="entry name" value="HATPase_c"/>
    <property type="match status" value="1"/>
</dbReference>
<feature type="domain" description="HAMP" evidence="10">
    <location>
        <begin position="323"/>
        <end position="375"/>
    </location>
</feature>
<evidence type="ECO:0000256" key="5">
    <source>
        <dbReference type="ARBA" id="ARBA00022692"/>
    </source>
</evidence>
<dbReference type="InterPro" id="IPR050640">
    <property type="entry name" value="Bact_2-comp_sensor_kinase"/>
</dbReference>
<sequence>MTTKGIRRFAFRDWGMGKKLTVLYTLMILLPVIVVTLLGFQRYYDNLKGKMGDLSLQLLDQVGRNIDNYLQEIDRISLTFYLNEDDLKVIADGGKETSPTLDYEKKISINRTMNSIMRASLKDIMGAYLFQDGKVFAQYGSGFYVDYSNSTKEAWFADALKGDGKGILIPTHRIDVPGEHEKYALSFARSLINITNHKSFGVLMMDIGMDTIADIMNPIGNNNGEVLFIVDGNGHIIYHPDQKLWTHKFDIPLPKSRDTFFIDIDGKQTMVNYVTASRYGWKIVGTMPVKELTKDLSLLRSLLWTLAGGTLLVSIAIAALLTSHMIKPLKKIRILMRRVEEGDYKVRYRSPSNDEIGQVGQSFNVMVQRINELVTNVLTINILKKEADFKALQSQINPHFLYNTLESINMKAEFNGDYEVADMISLLGKLFRMSVNQSSELIPFSQELEFIQVYVNLQKLRYPNMTVEIDIPEEILQSWTLPWIIQPLVENAIIHGLAPNKGAGMIRIIGSRDEDRTFITVIDDGVGIEADRLKQIRSQLIVEMSVLTSHIGLKNVHDRIQLQFGRDCGLSIDSERGEGTRVIVSVSNREWREIRDANAYDRG</sequence>
<evidence type="ECO:0000256" key="3">
    <source>
        <dbReference type="ARBA" id="ARBA00022553"/>
    </source>
</evidence>
<dbReference type="CDD" id="cd12912">
    <property type="entry name" value="PDC2_MCP_like"/>
    <property type="match status" value="1"/>
</dbReference>
<keyword evidence="2" id="KW-1003">Cell membrane</keyword>
<evidence type="ECO:0000256" key="1">
    <source>
        <dbReference type="ARBA" id="ARBA00004651"/>
    </source>
</evidence>